<dbReference type="RefSeq" id="WP_264138433.1">
    <property type="nucleotide sequence ID" value="NZ_JAOYOD010000001.1"/>
</dbReference>
<feature type="domain" description="UspA" evidence="2">
    <location>
        <begin position="2"/>
        <end position="144"/>
    </location>
</feature>
<dbReference type="PRINTS" id="PR01438">
    <property type="entry name" value="UNVRSLSTRESS"/>
</dbReference>
<reference evidence="3 4" key="1">
    <citation type="submission" date="2022-10" db="EMBL/GenBank/DDBJ databases">
        <title>Comparative genomics and taxonomic characterization of three novel marine species of genus Reichenbachiella exhibiting antioxidant and polysaccharide degradation activities.</title>
        <authorList>
            <person name="Muhammad N."/>
            <person name="Lee Y.-J."/>
            <person name="Ko J."/>
            <person name="Kim S.-G."/>
        </authorList>
    </citation>
    <scope>NUCLEOTIDE SEQUENCE [LARGE SCALE GENOMIC DNA]</scope>
    <source>
        <strain evidence="3 4">ABR2-5</strain>
    </source>
</reference>
<gene>
    <name evidence="3" type="ORF">N7U62_13105</name>
</gene>
<comment type="caution">
    <text evidence="3">The sequence shown here is derived from an EMBL/GenBank/DDBJ whole genome shotgun (WGS) entry which is preliminary data.</text>
</comment>
<dbReference type="CDD" id="cd00293">
    <property type="entry name" value="USP-like"/>
    <property type="match status" value="2"/>
</dbReference>
<dbReference type="SUPFAM" id="SSF52402">
    <property type="entry name" value="Adenine nucleotide alpha hydrolases-like"/>
    <property type="match status" value="2"/>
</dbReference>
<evidence type="ECO:0000313" key="4">
    <source>
        <dbReference type="Proteomes" id="UP001300692"/>
    </source>
</evidence>
<feature type="domain" description="UspA" evidence="2">
    <location>
        <begin position="155"/>
        <end position="275"/>
    </location>
</feature>
<dbReference type="Gene3D" id="3.40.50.620">
    <property type="entry name" value="HUPs"/>
    <property type="match status" value="2"/>
</dbReference>
<dbReference type="Proteomes" id="UP001300692">
    <property type="component" value="Unassembled WGS sequence"/>
</dbReference>
<name>A0ABT3CV85_9BACT</name>
<proteinExistence type="inferred from homology"/>
<organism evidence="3 4">
    <name type="scientific">Reichenbachiella ulvae</name>
    <dbReference type="NCBI Taxonomy" id="2980104"/>
    <lineage>
        <taxon>Bacteria</taxon>
        <taxon>Pseudomonadati</taxon>
        <taxon>Bacteroidota</taxon>
        <taxon>Cytophagia</taxon>
        <taxon>Cytophagales</taxon>
        <taxon>Reichenbachiellaceae</taxon>
        <taxon>Reichenbachiella</taxon>
    </lineage>
</organism>
<evidence type="ECO:0000313" key="3">
    <source>
        <dbReference type="EMBL" id="MCV9387612.1"/>
    </source>
</evidence>
<sequence length="288" mass="32028">MNTILVPTDFSPVAEHAFDLALQVANKEGGQIVLLHIIEHPSSSSVHYMGVVDADPMESIFIKKMIEQAEAKMADWLAKAEGKGPEVKWKIKLGNPYIEITEQITETKCDIVIMGTEGTEGMTQELTGSNAERVIRKSHVPVVTMKSKCDVDKINKIAVASGFKDATPDFIKHLMQLQKSLNAELHFVRVNSPGDFQSTKYDKKLMGQFVSDYGFENCSTHIYNDFSEEDGIVSFAEEIDADMIAMETHGRTGIMHLLIGSIAEDVVNHAKRPVWTLNVKRESSVKES</sequence>
<dbReference type="InterPro" id="IPR006016">
    <property type="entry name" value="UspA"/>
</dbReference>
<dbReference type="InterPro" id="IPR014729">
    <property type="entry name" value="Rossmann-like_a/b/a_fold"/>
</dbReference>
<evidence type="ECO:0000259" key="2">
    <source>
        <dbReference type="Pfam" id="PF00582"/>
    </source>
</evidence>
<evidence type="ECO:0000256" key="1">
    <source>
        <dbReference type="ARBA" id="ARBA00008791"/>
    </source>
</evidence>
<comment type="similarity">
    <text evidence="1">Belongs to the universal stress protein A family.</text>
</comment>
<dbReference type="EMBL" id="JAOYOD010000001">
    <property type="protein sequence ID" value="MCV9387612.1"/>
    <property type="molecule type" value="Genomic_DNA"/>
</dbReference>
<dbReference type="InterPro" id="IPR006015">
    <property type="entry name" value="Universal_stress_UspA"/>
</dbReference>
<dbReference type="Pfam" id="PF00582">
    <property type="entry name" value="Usp"/>
    <property type="match status" value="2"/>
</dbReference>
<keyword evidence="4" id="KW-1185">Reference proteome</keyword>
<accession>A0ABT3CV85</accession>
<protein>
    <submittedName>
        <fullName evidence="3">Universal stress protein</fullName>
    </submittedName>
</protein>
<dbReference type="PANTHER" id="PTHR46268:SF22">
    <property type="entry name" value="SENSOR PROTEIN KDPD-RELATED"/>
    <property type="match status" value="1"/>
</dbReference>
<dbReference type="PANTHER" id="PTHR46268">
    <property type="entry name" value="STRESS RESPONSE PROTEIN NHAX"/>
    <property type="match status" value="1"/>
</dbReference>